<comment type="caution">
    <text evidence="3">The sequence shown here is derived from an EMBL/GenBank/DDBJ whole genome shotgun (WGS) entry which is preliminary data.</text>
</comment>
<evidence type="ECO:0000313" key="3">
    <source>
        <dbReference type="EMBL" id="GLI42101.1"/>
    </source>
</evidence>
<evidence type="ECO:0000256" key="1">
    <source>
        <dbReference type="SAM" id="MobiDB-lite"/>
    </source>
</evidence>
<gene>
    <name evidence="3" type="ORF">GALLR39Z86_19510</name>
</gene>
<name>A0A9W6G820_9ACTN</name>
<keyword evidence="4" id="KW-1185">Reference proteome</keyword>
<keyword evidence="2" id="KW-0812">Transmembrane</keyword>
<organism evidence="3 4">
    <name type="scientific">Glycomyces algeriensis</name>
    <dbReference type="NCBI Taxonomy" id="256037"/>
    <lineage>
        <taxon>Bacteria</taxon>
        <taxon>Bacillati</taxon>
        <taxon>Actinomycetota</taxon>
        <taxon>Actinomycetes</taxon>
        <taxon>Glycomycetales</taxon>
        <taxon>Glycomycetaceae</taxon>
        <taxon>Glycomyces</taxon>
    </lineage>
</organism>
<evidence type="ECO:0000256" key="2">
    <source>
        <dbReference type="SAM" id="Phobius"/>
    </source>
</evidence>
<feature type="transmembrane region" description="Helical" evidence="2">
    <location>
        <begin position="34"/>
        <end position="56"/>
    </location>
</feature>
<dbReference type="EMBL" id="BSDT01000001">
    <property type="protein sequence ID" value="GLI42101.1"/>
    <property type="molecule type" value="Genomic_DNA"/>
</dbReference>
<feature type="transmembrane region" description="Helical" evidence="2">
    <location>
        <begin position="99"/>
        <end position="120"/>
    </location>
</feature>
<dbReference type="AlphaFoldDB" id="A0A9W6G820"/>
<accession>A0A9W6G820</accession>
<sequence length="151" mass="15577">MRKKGLETVIRVGGAVVVTAAAVLAAVLESFLVPYYIGGIAVPIAGAIAFVANWRLAALAVYWTGGRWSVLLTALAWFAVVLAASAPTEAGSLVITSGFNGYMLLLAGTAGIALALWQYFRPRPNAKAARPVAGPPVAAQATPTATKESRP</sequence>
<dbReference type="Proteomes" id="UP001144313">
    <property type="component" value="Unassembled WGS sequence"/>
</dbReference>
<dbReference type="RefSeq" id="WP_270118562.1">
    <property type="nucleotide sequence ID" value="NZ_BAAAOL010000008.1"/>
</dbReference>
<keyword evidence="2" id="KW-1133">Transmembrane helix</keyword>
<keyword evidence="2" id="KW-0472">Membrane</keyword>
<evidence type="ECO:0000313" key="4">
    <source>
        <dbReference type="Proteomes" id="UP001144313"/>
    </source>
</evidence>
<reference evidence="3" key="1">
    <citation type="submission" date="2022-12" db="EMBL/GenBank/DDBJ databases">
        <title>Reference genome sequencing for broad-spectrum identification of bacterial and archaeal isolates by mass spectrometry.</title>
        <authorList>
            <person name="Sekiguchi Y."/>
            <person name="Tourlousse D.M."/>
        </authorList>
    </citation>
    <scope>NUCLEOTIDE SEQUENCE</scope>
    <source>
        <strain evidence="3">LLR39Z86</strain>
    </source>
</reference>
<feature type="transmembrane region" description="Helical" evidence="2">
    <location>
        <begin position="68"/>
        <end position="87"/>
    </location>
</feature>
<feature type="transmembrane region" description="Helical" evidence="2">
    <location>
        <begin position="9"/>
        <end position="28"/>
    </location>
</feature>
<protein>
    <submittedName>
        <fullName evidence="3">Uncharacterized protein</fullName>
    </submittedName>
</protein>
<proteinExistence type="predicted"/>
<feature type="region of interest" description="Disordered" evidence="1">
    <location>
        <begin position="128"/>
        <end position="151"/>
    </location>
</feature>